<evidence type="ECO:0000256" key="5">
    <source>
        <dbReference type="SAM" id="MobiDB-lite"/>
    </source>
</evidence>
<feature type="binding site" evidence="4">
    <location>
        <position position="252"/>
    </location>
    <ligand>
        <name>Mg(2+)</name>
        <dbReference type="ChEBI" id="CHEBI:18420"/>
    </ligand>
</feature>
<gene>
    <name evidence="6" type="ORF">RND71_043611</name>
</gene>
<dbReference type="EMBL" id="JAVYJV010000036">
    <property type="protein sequence ID" value="KAK4337341.1"/>
    <property type="molecule type" value="Genomic_DNA"/>
</dbReference>
<feature type="active site" description="Nucleophile" evidence="2">
    <location>
        <position position="31"/>
    </location>
</feature>
<keyword evidence="7" id="KW-1185">Reference proteome</keyword>
<accession>A0AAE1QPF9</accession>
<evidence type="ECO:0000313" key="6">
    <source>
        <dbReference type="EMBL" id="KAK4337341.1"/>
    </source>
</evidence>
<comment type="cofactor">
    <cofactor evidence="4">
        <name>Mg(2+)</name>
        <dbReference type="ChEBI" id="CHEBI:18420"/>
    </cofactor>
    <text evidence="4">Divalent metal ions. Mg(2+) is the most effective.</text>
</comment>
<comment type="caution">
    <text evidence="6">The sequence shown here is derived from an EMBL/GenBank/DDBJ whole genome shotgun (WGS) entry which is preliminary data.</text>
</comment>
<dbReference type="Proteomes" id="UP001291623">
    <property type="component" value="Unassembled WGS sequence"/>
</dbReference>
<dbReference type="NCBIfam" id="TIGR01452">
    <property type="entry name" value="PGP_euk"/>
    <property type="match status" value="1"/>
</dbReference>
<dbReference type="PANTHER" id="PTHR19288:SF93">
    <property type="entry name" value="FI11325P-RELATED"/>
    <property type="match status" value="1"/>
</dbReference>
<dbReference type="AlphaFoldDB" id="A0AAE1QPF9"/>
<evidence type="ECO:0000256" key="4">
    <source>
        <dbReference type="PIRSR" id="PIRSR000915-3"/>
    </source>
</evidence>
<proteinExistence type="predicted"/>
<protein>
    <recommendedName>
        <fullName evidence="8">4-nitrophenylphosphatase</fullName>
    </recommendedName>
</protein>
<dbReference type="PIRSF" id="PIRSF000915">
    <property type="entry name" value="PGP-type_phosphatase"/>
    <property type="match status" value="1"/>
</dbReference>
<feature type="binding site" evidence="4">
    <location>
        <position position="31"/>
    </location>
    <ligand>
        <name>Mg(2+)</name>
        <dbReference type="ChEBI" id="CHEBI:18420"/>
    </ligand>
</feature>
<sequence length="346" mass="39281">MNDLKKLNPVNLNNKERVKEFLERYDYILCDCDGVLWLSNNAVPGVAKTLNRLRELGKKIIFATNNSTKTREEFMNKLRRLGYIAYMDELFPTSYSTAVYLNSIGFDGQAYVIGCSGISKELAKFGIESEGVGLEPTPDDWIPGYADIEDYNYEINAVIVGFDNQISFPKLVKACSYVKKPNCKFIAANADETFPPPNDKVMVPGPGAYIAAIEAVTKKKAINMGKPYKFFFECIKHVHKDIDNKRTIMIGDRLTTDMVFGRNNGISTLFVQSGLGTYEEMINYKNSNKPEDRVCVPDYYLPNKTTEKDEGKFLERTGEKILEKDKEKNLKKEEENNSKDDSDFAK</sequence>
<dbReference type="GO" id="GO:0005737">
    <property type="term" value="C:cytoplasm"/>
    <property type="evidence" value="ECO:0007669"/>
    <property type="project" value="TreeGrafter"/>
</dbReference>
<evidence type="ECO:0000256" key="2">
    <source>
        <dbReference type="PIRSR" id="PIRSR000915-1"/>
    </source>
</evidence>
<dbReference type="GO" id="GO:0046872">
    <property type="term" value="F:metal ion binding"/>
    <property type="evidence" value="ECO:0007669"/>
    <property type="project" value="UniProtKB-KW"/>
</dbReference>
<keyword evidence="1" id="KW-0378">Hydrolase</keyword>
<dbReference type="SUPFAM" id="SSF56784">
    <property type="entry name" value="HAD-like"/>
    <property type="match status" value="1"/>
</dbReference>
<evidence type="ECO:0008006" key="8">
    <source>
        <dbReference type="Google" id="ProtNLM"/>
    </source>
</evidence>
<dbReference type="InterPro" id="IPR036412">
    <property type="entry name" value="HAD-like_sf"/>
</dbReference>
<evidence type="ECO:0000313" key="7">
    <source>
        <dbReference type="Proteomes" id="UP001291623"/>
    </source>
</evidence>
<dbReference type="NCBIfam" id="TIGR01460">
    <property type="entry name" value="HAD-SF-IIA"/>
    <property type="match status" value="1"/>
</dbReference>
<feature type="binding site" evidence="4">
    <location>
        <position position="33"/>
    </location>
    <ligand>
        <name>Mg(2+)</name>
        <dbReference type="ChEBI" id="CHEBI:18420"/>
    </ligand>
</feature>
<organism evidence="6 7">
    <name type="scientific">Anisodus tanguticus</name>
    <dbReference type="NCBI Taxonomy" id="243964"/>
    <lineage>
        <taxon>Eukaryota</taxon>
        <taxon>Viridiplantae</taxon>
        <taxon>Streptophyta</taxon>
        <taxon>Embryophyta</taxon>
        <taxon>Tracheophyta</taxon>
        <taxon>Spermatophyta</taxon>
        <taxon>Magnoliopsida</taxon>
        <taxon>eudicotyledons</taxon>
        <taxon>Gunneridae</taxon>
        <taxon>Pentapetalae</taxon>
        <taxon>asterids</taxon>
        <taxon>lamiids</taxon>
        <taxon>Solanales</taxon>
        <taxon>Solanaceae</taxon>
        <taxon>Solanoideae</taxon>
        <taxon>Hyoscyameae</taxon>
        <taxon>Anisodus</taxon>
    </lineage>
</organism>
<dbReference type="Gene3D" id="3.40.50.1000">
    <property type="entry name" value="HAD superfamily/HAD-like"/>
    <property type="match status" value="2"/>
</dbReference>
<feature type="binding site" evidence="3">
    <location>
        <position position="226"/>
    </location>
    <ligand>
        <name>substrate</name>
    </ligand>
</feature>
<feature type="active site" description="Proton donor" evidence="2">
    <location>
        <position position="33"/>
    </location>
</feature>
<dbReference type="GO" id="GO:0016791">
    <property type="term" value="F:phosphatase activity"/>
    <property type="evidence" value="ECO:0007669"/>
    <property type="project" value="InterPro"/>
</dbReference>
<evidence type="ECO:0000256" key="3">
    <source>
        <dbReference type="PIRSR" id="PIRSR000915-2"/>
    </source>
</evidence>
<feature type="region of interest" description="Disordered" evidence="5">
    <location>
        <begin position="324"/>
        <end position="346"/>
    </location>
</feature>
<dbReference type="Pfam" id="PF13344">
    <property type="entry name" value="Hydrolase_6"/>
    <property type="match status" value="1"/>
</dbReference>
<keyword evidence="4" id="KW-0460">Magnesium</keyword>
<dbReference type="Pfam" id="PF13242">
    <property type="entry name" value="Hydrolase_like"/>
    <property type="match status" value="1"/>
</dbReference>
<evidence type="ECO:0000256" key="1">
    <source>
        <dbReference type="ARBA" id="ARBA00022801"/>
    </source>
</evidence>
<keyword evidence="4" id="KW-0479">Metal-binding</keyword>
<name>A0AAE1QPF9_9SOLA</name>
<dbReference type="InterPro" id="IPR006357">
    <property type="entry name" value="HAD-SF_hydro_IIA"/>
</dbReference>
<dbReference type="PANTHER" id="PTHR19288">
    <property type="entry name" value="4-NITROPHENYLPHOSPHATASE-RELATED"/>
    <property type="match status" value="1"/>
</dbReference>
<dbReference type="InterPro" id="IPR023214">
    <property type="entry name" value="HAD_sf"/>
</dbReference>
<dbReference type="InterPro" id="IPR006349">
    <property type="entry name" value="PGP_euk"/>
</dbReference>
<reference evidence="6" key="1">
    <citation type="submission" date="2023-12" db="EMBL/GenBank/DDBJ databases">
        <title>Genome assembly of Anisodus tanguticus.</title>
        <authorList>
            <person name="Wang Y.-J."/>
        </authorList>
    </citation>
    <scope>NUCLEOTIDE SEQUENCE</scope>
    <source>
        <strain evidence="6">KB-2021</strain>
        <tissue evidence="6">Leaf</tissue>
    </source>
</reference>